<dbReference type="KEGG" id="ipu:108259720"/>
<organism evidence="3 4">
    <name type="scientific">Ictalurus punctatus</name>
    <name type="common">Channel catfish</name>
    <name type="synonym">Silurus punctatus</name>
    <dbReference type="NCBI Taxonomy" id="7998"/>
    <lineage>
        <taxon>Eukaryota</taxon>
        <taxon>Metazoa</taxon>
        <taxon>Chordata</taxon>
        <taxon>Craniata</taxon>
        <taxon>Vertebrata</taxon>
        <taxon>Euteleostomi</taxon>
        <taxon>Actinopterygii</taxon>
        <taxon>Neopterygii</taxon>
        <taxon>Teleostei</taxon>
        <taxon>Ostariophysi</taxon>
        <taxon>Siluriformes</taxon>
        <taxon>Ictaluridae</taxon>
        <taxon>Ictalurus</taxon>
    </lineage>
</organism>
<dbReference type="SUPFAM" id="SSF49842">
    <property type="entry name" value="TNF-like"/>
    <property type="match status" value="1"/>
</dbReference>
<evidence type="ECO:0000313" key="4">
    <source>
        <dbReference type="RefSeq" id="XP_017314912.1"/>
    </source>
</evidence>
<protein>
    <submittedName>
        <fullName evidence="4">Uncharacterized protein si:dkey-220k22.3 isoform X1</fullName>
    </submittedName>
</protein>
<accession>A0A2D0Q9D5</accession>
<dbReference type="InterPro" id="IPR008983">
    <property type="entry name" value="Tumour_necrosis_fac-like_dom"/>
</dbReference>
<evidence type="ECO:0000313" key="3">
    <source>
        <dbReference type="Proteomes" id="UP000221080"/>
    </source>
</evidence>
<dbReference type="AlphaFoldDB" id="A0A2D0Q9D5"/>
<dbReference type="InterPro" id="IPR006052">
    <property type="entry name" value="TNF_dom"/>
</dbReference>
<evidence type="ECO:0000259" key="2">
    <source>
        <dbReference type="Pfam" id="PF00229"/>
    </source>
</evidence>
<dbReference type="Pfam" id="PF00229">
    <property type="entry name" value="TNF"/>
    <property type="match status" value="1"/>
</dbReference>
<keyword evidence="3" id="KW-1185">Reference proteome</keyword>
<dbReference type="Proteomes" id="UP000221080">
    <property type="component" value="Chromosome 28"/>
</dbReference>
<feature type="domain" description="THD" evidence="2">
    <location>
        <begin position="109"/>
        <end position="225"/>
    </location>
</feature>
<dbReference type="GO" id="GO:0016020">
    <property type="term" value="C:membrane"/>
    <property type="evidence" value="ECO:0007669"/>
    <property type="project" value="InterPro"/>
</dbReference>
<reference evidence="3" key="1">
    <citation type="journal article" date="2016" name="Nat. Commun.">
        <title>The channel catfish genome sequence provides insights into the evolution of scale formation in teleosts.</title>
        <authorList>
            <person name="Liu Z."/>
            <person name="Liu S."/>
            <person name="Yao J."/>
            <person name="Bao L."/>
            <person name="Zhang J."/>
            <person name="Li Y."/>
            <person name="Jiang C."/>
            <person name="Sun L."/>
            <person name="Wang R."/>
            <person name="Zhang Y."/>
            <person name="Zhou T."/>
            <person name="Zeng Q."/>
            <person name="Fu Q."/>
            <person name="Gao S."/>
            <person name="Li N."/>
            <person name="Koren S."/>
            <person name="Jiang Y."/>
            <person name="Zimin A."/>
            <person name="Xu P."/>
            <person name="Phillippy A.M."/>
            <person name="Geng X."/>
            <person name="Song L."/>
            <person name="Sun F."/>
            <person name="Li C."/>
            <person name="Wang X."/>
            <person name="Chen A."/>
            <person name="Jin Y."/>
            <person name="Yuan Z."/>
            <person name="Yang Y."/>
            <person name="Tan S."/>
            <person name="Peatman E."/>
            <person name="Lu J."/>
            <person name="Qin Z."/>
            <person name="Dunham R."/>
            <person name="Li Z."/>
            <person name="Sonstegard T."/>
            <person name="Feng J."/>
            <person name="Danzmann R.G."/>
            <person name="Schroeder S."/>
            <person name="Scheffler B."/>
            <person name="Duke M.V."/>
            <person name="Ballard L."/>
            <person name="Kucuktas H."/>
            <person name="Kaltenboeck L."/>
            <person name="Liu H."/>
            <person name="Armbruster J."/>
            <person name="Xie Y."/>
            <person name="Kirby M.L."/>
            <person name="Tian Y."/>
            <person name="Flanagan M.E."/>
            <person name="Mu W."/>
            <person name="Waldbieser G.C."/>
        </authorList>
    </citation>
    <scope>NUCLEOTIDE SEQUENCE [LARGE SCALE GENOMIC DNA]</scope>
    <source>
        <strain evidence="3">SDA103</strain>
    </source>
</reference>
<evidence type="ECO:0000256" key="1">
    <source>
        <dbReference type="ARBA" id="ARBA00008670"/>
    </source>
</evidence>
<comment type="similarity">
    <text evidence="1">Belongs to the tumor necrosis factor family.</text>
</comment>
<dbReference type="RefSeq" id="XP_017314912.1">
    <property type="nucleotide sequence ID" value="XM_017459423.3"/>
</dbReference>
<gene>
    <name evidence="4" type="primary">si:dkey-220k22.3</name>
</gene>
<dbReference type="Gene3D" id="2.60.120.40">
    <property type="match status" value="1"/>
</dbReference>
<reference evidence="4" key="2">
    <citation type="submission" date="2025-08" db="UniProtKB">
        <authorList>
            <consortium name="RefSeq"/>
        </authorList>
    </citation>
    <scope>IDENTIFICATION</scope>
    <source>
        <tissue evidence="4">Blood</tissue>
    </source>
</reference>
<dbReference type="OrthoDB" id="8940744at2759"/>
<dbReference type="GO" id="GO:0005164">
    <property type="term" value="F:tumor necrosis factor receptor binding"/>
    <property type="evidence" value="ECO:0007669"/>
    <property type="project" value="InterPro"/>
</dbReference>
<proteinExistence type="inferred from homology"/>
<dbReference type="GO" id="GO:0006955">
    <property type="term" value="P:immune response"/>
    <property type="evidence" value="ECO:0007669"/>
    <property type="project" value="InterPro"/>
</dbReference>
<sequence>MYSLHEESKGACLLCAEARKQRVLVRLRQFLCSVQLFFGLVCFVFELNINCQHRKLSHSFCEQLLYQETIPRVKIINGTSMANMFRVPPSTAQHCLLKVHNSTNGNHLAWEEEGCVENFSLNDDKTSITVKEPGVYLVYVQLTYSLKKDGNSSNIHLNLTVEFTYTEDKVEFNGAFDNRQLTEKEQDAHLTAFFLLKMTAGNKLSIIAYPKNRIKYDDVRPFSSYITIVRYADLSG</sequence>
<dbReference type="GeneID" id="108259720"/>
<name>A0A2D0Q9D5_ICTPU</name>